<evidence type="ECO:0000313" key="2">
    <source>
        <dbReference type="Proteomes" id="UP000805193"/>
    </source>
</evidence>
<proteinExistence type="predicted"/>
<reference evidence="1 2" key="1">
    <citation type="journal article" date="2020" name="Cell">
        <title>Large-Scale Comparative Analyses of Tick Genomes Elucidate Their Genetic Diversity and Vector Capacities.</title>
        <authorList>
            <consortium name="Tick Genome and Microbiome Consortium (TIGMIC)"/>
            <person name="Jia N."/>
            <person name="Wang J."/>
            <person name="Shi W."/>
            <person name="Du L."/>
            <person name="Sun Y."/>
            <person name="Zhan W."/>
            <person name="Jiang J.F."/>
            <person name="Wang Q."/>
            <person name="Zhang B."/>
            <person name="Ji P."/>
            <person name="Bell-Sakyi L."/>
            <person name="Cui X.M."/>
            <person name="Yuan T.T."/>
            <person name="Jiang B.G."/>
            <person name="Yang W.F."/>
            <person name="Lam T.T."/>
            <person name="Chang Q.C."/>
            <person name="Ding S.J."/>
            <person name="Wang X.J."/>
            <person name="Zhu J.G."/>
            <person name="Ruan X.D."/>
            <person name="Zhao L."/>
            <person name="Wei J.T."/>
            <person name="Ye R.Z."/>
            <person name="Que T.C."/>
            <person name="Du C.H."/>
            <person name="Zhou Y.H."/>
            <person name="Cheng J.X."/>
            <person name="Dai P.F."/>
            <person name="Guo W.B."/>
            <person name="Han X.H."/>
            <person name="Huang E.J."/>
            <person name="Li L.F."/>
            <person name="Wei W."/>
            <person name="Gao Y.C."/>
            <person name="Liu J.Z."/>
            <person name="Shao H.Z."/>
            <person name="Wang X."/>
            <person name="Wang C.C."/>
            <person name="Yang T.C."/>
            <person name="Huo Q.B."/>
            <person name="Li W."/>
            <person name="Chen H.Y."/>
            <person name="Chen S.E."/>
            <person name="Zhou L.G."/>
            <person name="Ni X.B."/>
            <person name="Tian J.H."/>
            <person name="Sheng Y."/>
            <person name="Liu T."/>
            <person name="Pan Y.S."/>
            <person name="Xia L.Y."/>
            <person name="Li J."/>
            <person name="Zhao F."/>
            <person name="Cao W.C."/>
        </authorList>
    </citation>
    <scope>NUCLEOTIDE SEQUENCE [LARGE SCALE GENOMIC DNA]</scope>
    <source>
        <strain evidence="1">Iper-2018</strain>
    </source>
</reference>
<dbReference type="Proteomes" id="UP000805193">
    <property type="component" value="Unassembled WGS sequence"/>
</dbReference>
<comment type="caution">
    <text evidence="1">The sequence shown here is derived from an EMBL/GenBank/DDBJ whole genome shotgun (WGS) entry which is preliminary data.</text>
</comment>
<sequence>MPSDTKDSTDSTDFSDVTELSDIADLSNPTNIRRGQAHGAERVISNSGSRSPGRQDDAGRRPKMPPPGSSALLDASLSSAKDF</sequence>
<dbReference type="EMBL" id="JABSTQ010009036">
    <property type="protein sequence ID" value="KAG0433703.1"/>
    <property type="molecule type" value="Genomic_DNA"/>
</dbReference>
<name>A0AC60QHT5_IXOPE</name>
<protein>
    <submittedName>
        <fullName evidence="1">Uncharacterized protein</fullName>
    </submittedName>
</protein>
<gene>
    <name evidence="1" type="ORF">HPB47_019673</name>
</gene>
<keyword evidence="2" id="KW-1185">Reference proteome</keyword>
<accession>A0AC60QHT5</accession>
<evidence type="ECO:0000313" key="1">
    <source>
        <dbReference type="EMBL" id="KAG0433703.1"/>
    </source>
</evidence>
<organism evidence="1 2">
    <name type="scientific">Ixodes persulcatus</name>
    <name type="common">Taiga tick</name>
    <dbReference type="NCBI Taxonomy" id="34615"/>
    <lineage>
        <taxon>Eukaryota</taxon>
        <taxon>Metazoa</taxon>
        <taxon>Ecdysozoa</taxon>
        <taxon>Arthropoda</taxon>
        <taxon>Chelicerata</taxon>
        <taxon>Arachnida</taxon>
        <taxon>Acari</taxon>
        <taxon>Parasitiformes</taxon>
        <taxon>Ixodida</taxon>
        <taxon>Ixodoidea</taxon>
        <taxon>Ixodidae</taxon>
        <taxon>Ixodinae</taxon>
        <taxon>Ixodes</taxon>
    </lineage>
</organism>